<dbReference type="CDD" id="cd11058">
    <property type="entry name" value="CYP60B-like"/>
    <property type="match status" value="1"/>
</dbReference>
<dbReference type="GO" id="GO:0020037">
    <property type="term" value="F:heme binding"/>
    <property type="evidence" value="ECO:0007669"/>
    <property type="project" value="InterPro"/>
</dbReference>
<dbReference type="InterPro" id="IPR002401">
    <property type="entry name" value="Cyt_P450_E_grp-I"/>
</dbReference>
<dbReference type="PRINTS" id="PR00385">
    <property type="entry name" value="P450"/>
</dbReference>
<reference evidence="9 10" key="1">
    <citation type="submission" date="2018-05" db="EMBL/GenBank/DDBJ databases">
        <title>Whole genome sequencing for identification of molecular markers to develop diagnostic detection tools for the regulated plant pathogen Lachnellula willkommii.</title>
        <authorList>
            <person name="Giroux E."/>
            <person name="Bilodeau G."/>
        </authorList>
    </citation>
    <scope>NUCLEOTIDE SEQUENCE [LARGE SCALE GENOMIC DNA]</scope>
    <source>
        <strain evidence="9 10">CBS 203.66</strain>
    </source>
</reference>
<evidence type="ECO:0000256" key="3">
    <source>
        <dbReference type="ARBA" id="ARBA00022617"/>
    </source>
</evidence>
<dbReference type="Proteomes" id="UP000469559">
    <property type="component" value="Unassembled WGS sequence"/>
</dbReference>
<dbReference type="SUPFAM" id="SSF48264">
    <property type="entry name" value="Cytochrome P450"/>
    <property type="match status" value="1"/>
</dbReference>
<keyword evidence="10" id="KW-1185">Reference proteome</keyword>
<organism evidence="9 10">
    <name type="scientific">Lachnellula arida</name>
    <dbReference type="NCBI Taxonomy" id="1316785"/>
    <lineage>
        <taxon>Eukaryota</taxon>
        <taxon>Fungi</taxon>
        <taxon>Dikarya</taxon>
        <taxon>Ascomycota</taxon>
        <taxon>Pezizomycotina</taxon>
        <taxon>Leotiomycetes</taxon>
        <taxon>Helotiales</taxon>
        <taxon>Lachnaceae</taxon>
        <taxon>Lachnellula</taxon>
    </lineage>
</organism>
<gene>
    <name evidence="9" type="primary">hpm1_1</name>
    <name evidence="9" type="ORF">LARI1_G006736</name>
</gene>
<dbReference type="PRINTS" id="PR00463">
    <property type="entry name" value="EP450I"/>
</dbReference>
<dbReference type="InterPro" id="IPR001128">
    <property type="entry name" value="Cyt_P450"/>
</dbReference>
<evidence type="ECO:0000256" key="7">
    <source>
        <dbReference type="ARBA" id="ARBA00023033"/>
    </source>
</evidence>
<evidence type="ECO:0000256" key="4">
    <source>
        <dbReference type="ARBA" id="ARBA00022723"/>
    </source>
</evidence>
<evidence type="ECO:0000313" key="10">
    <source>
        <dbReference type="Proteomes" id="UP000469559"/>
    </source>
</evidence>
<evidence type="ECO:0000313" key="9">
    <source>
        <dbReference type="EMBL" id="TVY15295.1"/>
    </source>
</evidence>
<accession>A0A8T9B6F5</accession>
<dbReference type="OrthoDB" id="1470350at2759"/>
<evidence type="ECO:0000256" key="1">
    <source>
        <dbReference type="ARBA" id="ARBA00001971"/>
    </source>
</evidence>
<dbReference type="PANTHER" id="PTHR24305:SF29">
    <property type="entry name" value="BENZOATE-PARA-HYDROXYLASE"/>
    <property type="match status" value="1"/>
</dbReference>
<evidence type="ECO:0000256" key="2">
    <source>
        <dbReference type="ARBA" id="ARBA00010617"/>
    </source>
</evidence>
<keyword evidence="5" id="KW-0560">Oxidoreductase</keyword>
<dbReference type="InterPro" id="IPR050121">
    <property type="entry name" value="Cytochrome_P450_monoxygenase"/>
</dbReference>
<dbReference type="GO" id="GO:0005506">
    <property type="term" value="F:iron ion binding"/>
    <property type="evidence" value="ECO:0007669"/>
    <property type="project" value="InterPro"/>
</dbReference>
<comment type="similarity">
    <text evidence="2">Belongs to the cytochrome P450 family.</text>
</comment>
<dbReference type="GO" id="GO:0016705">
    <property type="term" value="F:oxidoreductase activity, acting on paired donors, with incorporation or reduction of molecular oxygen"/>
    <property type="evidence" value="ECO:0007669"/>
    <property type="project" value="InterPro"/>
</dbReference>
<dbReference type="Gene3D" id="1.10.630.10">
    <property type="entry name" value="Cytochrome P450"/>
    <property type="match status" value="1"/>
</dbReference>
<proteinExistence type="inferred from homology"/>
<dbReference type="AlphaFoldDB" id="A0A8T9B6F5"/>
<name>A0A8T9B6F5_9HELO</name>
<dbReference type="EMBL" id="QGMF01000526">
    <property type="protein sequence ID" value="TVY15295.1"/>
    <property type="molecule type" value="Genomic_DNA"/>
</dbReference>
<keyword evidence="3 8" id="KW-0349">Heme</keyword>
<comment type="cofactor">
    <cofactor evidence="1 8">
        <name>heme</name>
        <dbReference type="ChEBI" id="CHEBI:30413"/>
    </cofactor>
</comment>
<keyword evidence="7 9" id="KW-0503">Monooxygenase</keyword>
<feature type="binding site" description="axial binding residue" evidence="8">
    <location>
        <position position="426"/>
    </location>
    <ligand>
        <name>heme</name>
        <dbReference type="ChEBI" id="CHEBI:30413"/>
    </ligand>
    <ligandPart>
        <name>Fe</name>
        <dbReference type="ChEBI" id="CHEBI:18248"/>
    </ligandPart>
</feature>
<protein>
    <submittedName>
        <fullName evidence="9">Cytochrome P450 monooxygenase hmp1</fullName>
    </submittedName>
</protein>
<dbReference type="Pfam" id="PF00067">
    <property type="entry name" value="p450"/>
    <property type="match status" value="1"/>
</dbReference>
<keyword evidence="6 8" id="KW-0408">Iron</keyword>
<evidence type="ECO:0000256" key="6">
    <source>
        <dbReference type="ARBA" id="ARBA00023004"/>
    </source>
</evidence>
<sequence length="480" mass="54300">MKTQTVIYIISNAIYNLYFHPLATFPGPWYGAISNLFYIRTVIGGSAHHELRKLHDEYGEVVRWAPNDVSFSAGAAWKDIYVPRRSGKVFLKDPTFYVANQTSRPQHLVTTIDGVQHAQAKSILSQAFSRRALLEQEGTVVRYVDMLMDAISEEGRKGPIDIKDFYNWVTFDILGELCFSESFGSVQRREADGWVATVLSVDPFFGYDVAAYRFSPIFEAILSLLVIFAPWQTGRNLRNHIGASKAKIMARMKREPERKDFCSYIFEIRDKRKLSDTALVGYSNAMILAGSGTTSVTLSALTHWICRNPRVYEKLKEEVRSSFHTADEITSQSASLPYLTAVINEALRIFPPFPFVPPRMVPKSGETVAGVFIPGDTRVGVHMWSTTRNPKNFKNPDAFLPERWLDPHSGDDLNASQPFLLGPRACIGQNMAWMQLRILVAKIVFLFDFELVDKEIDWGRDASPTVLWSAPKLMVKVVPK</sequence>
<dbReference type="InterPro" id="IPR036396">
    <property type="entry name" value="Cyt_P450_sf"/>
</dbReference>
<keyword evidence="4 8" id="KW-0479">Metal-binding</keyword>
<dbReference type="PANTHER" id="PTHR24305">
    <property type="entry name" value="CYTOCHROME P450"/>
    <property type="match status" value="1"/>
</dbReference>
<evidence type="ECO:0000256" key="8">
    <source>
        <dbReference type="PIRSR" id="PIRSR602401-1"/>
    </source>
</evidence>
<dbReference type="GO" id="GO:0004497">
    <property type="term" value="F:monooxygenase activity"/>
    <property type="evidence" value="ECO:0007669"/>
    <property type="project" value="UniProtKB-KW"/>
</dbReference>
<evidence type="ECO:0000256" key="5">
    <source>
        <dbReference type="ARBA" id="ARBA00023002"/>
    </source>
</evidence>
<comment type="caution">
    <text evidence="9">The sequence shown here is derived from an EMBL/GenBank/DDBJ whole genome shotgun (WGS) entry which is preliminary data.</text>
</comment>